<dbReference type="InterPro" id="IPR018359">
    <property type="entry name" value="Bromodomain_CS"/>
</dbReference>
<dbReference type="InterPro" id="IPR001487">
    <property type="entry name" value="Bromodomain"/>
</dbReference>
<dbReference type="PRINTS" id="PR00503">
    <property type="entry name" value="BROMODOMAIN"/>
</dbReference>
<protein>
    <recommendedName>
        <fullName evidence="4">Bromo domain-containing protein</fullName>
    </recommendedName>
</protein>
<reference evidence="5 6" key="1">
    <citation type="submission" date="2024-05" db="EMBL/GenBank/DDBJ databases">
        <authorList>
            <person name="Wallberg A."/>
        </authorList>
    </citation>
    <scope>NUCLEOTIDE SEQUENCE [LARGE SCALE GENOMIC DNA]</scope>
</reference>
<dbReference type="PANTHER" id="PTHR22880:SF225">
    <property type="entry name" value="BROMODOMAIN-CONTAINING PROTEIN BET-1-RELATED"/>
    <property type="match status" value="1"/>
</dbReference>
<feature type="domain" description="Bromo" evidence="4">
    <location>
        <begin position="77"/>
        <end position="149"/>
    </location>
</feature>
<evidence type="ECO:0000256" key="3">
    <source>
        <dbReference type="PROSITE-ProRule" id="PRU00035"/>
    </source>
</evidence>
<dbReference type="GO" id="GO:0005634">
    <property type="term" value="C:nucleus"/>
    <property type="evidence" value="ECO:0007669"/>
    <property type="project" value="TreeGrafter"/>
</dbReference>
<dbReference type="SMART" id="SM00297">
    <property type="entry name" value="BROMO"/>
    <property type="match status" value="1"/>
</dbReference>
<dbReference type="AlphaFoldDB" id="A0AAV2QJL1"/>
<keyword evidence="1" id="KW-0677">Repeat</keyword>
<keyword evidence="2 3" id="KW-0103">Bromodomain</keyword>
<keyword evidence="6" id="KW-1185">Reference proteome</keyword>
<evidence type="ECO:0000259" key="4">
    <source>
        <dbReference type="PROSITE" id="PS50014"/>
    </source>
</evidence>
<comment type="caution">
    <text evidence="5">The sequence shown here is derived from an EMBL/GenBank/DDBJ whole genome shotgun (WGS) entry which is preliminary data.</text>
</comment>
<dbReference type="CDD" id="cd05497">
    <property type="entry name" value="Bromo_Brdt_I_like"/>
    <property type="match status" value="1"/>
</dbReference>
<sequence length="180" mass="20935">LWQRKDIATEETYVVAMQVDSPPHREGSVEQPPPRKGDIVEPVIGFVYPPVVPPPHRPGRITNQLLYLQEQAMKVVLEHQCAWPFHQPVDATDFNLHDYHTIIKHPMDLGTIKKRLENTYYWSAFDCIQDFNTVFTNCYIYNKPGERVVLMAQTLEKVFLTKLLTMPNDEIEVITIDFLN</sequence>
<proteinExistence type="predicted"/>
<gene>
    <name evidence="5" type="ORF">MNOR_LOCUS13809</name>
</gene>
<evidence type="ECO:0000313" key="6">
    <source>
        <dbReference type="Proteomes" id="UP001497623"/>
    </source>
</evidence>
<evidence type="ECO:0000256" key="1">
    <source>
        <dbReference type="ARBA" id="ARBA00022737"/>
    </source>
</evidence>
<organism evidence="5 6">
    <name type="scientific">Meganyctiphanes norvegica</name>
    <name type="common">Northern krill</name>
    <name type="synonym">Thysanopoda norvegica</name>
    <dbReference type="NCBI Taxonomy" id="48144"/>
    <lineage>
        <taxon>Eukaryota</taxon>
        <taxon>Metazoa</taxon>
        <taxon>Ecdysozoa</taxon>
        <taxon>Arthropoda</taxon>
        <taxon>Crustacea</taxon>
        <taxon>Multicrustacea</taxon>
        <taxon>Malacostraca</taxon>
        <taxon>Eumalacostraca</taxon>
        <taxon>Eucarida</taxon>
        <taxon>Euphausiacea</taxon>
        <taxon>Euphausiidae</taxon>
        <taxon>Meganyctiphanes</taxon>
    </lineage>
</organism>
<name>A0AAV2QJL1_MEGNR</name>
<dbReference type="GO" id="GO:0006338">
    <property type="term" value="P:chromatin remodeling"/>
    <property type="evidence" value="ECO:0007669"/>
    <property type="project" value="TreeGrafter"/>
</dbReference>
<dbReference type="FunFam" id="1.20.920.10:FF:000002">
    <property type="entry name" value="Bromodomain-containing protein 4"/>
    <property type="match status" value="1"/>
</dbReference>
<dbReference type="InterPro" id="IPR036427">
    <property type="entry name" value="Bromodomain-like_sf"/>
</dbReference>
<evidence type="ECO:0000313" key="5">
    <source>
        <dbReference type="EMBL" id="CAL4089446.1"/>
    </source>
</evidence>
<dbReference type="InterPro" id="IPR050935">
    <property type="entry name" value="Bromo_chromatin_reader"/>
</dbReference>
<evidence type="ECO:0000256" key="2">
    <source>
        <dbReference type="ARBA" id="ARBA00023117"/>
    </source>
</evidence>
<dbReference type="SUPFAM" id="SSF47370">
    <property type="entry name" value="Bromodomain"/>
    <property type="match status" value="1"/>
</dbReference>
<feature type="non-terminal residue" evidence="5">
    <location>
        <position position="1"/>
    </location>
</feature>
<dbReference type="PANTHER" id="PTHR22880">
    <property type="entry name" value="FALZ-RELATED BROMODOMAIN-CONTAINING PROTEINS"/>
    <property type="match status" value="1"/>
</dbReference>
<dbReference type="EMBL" id="CAXKWB010008046">
    <property type="protein sequence ID" value="CAL4089446.1"/>
    <property type="molecule type" value="Genomic_DNA"/>
</dbReference>
<dbReference type="GO" id="GO:0000785">
    <property type="term" value="C:chromatin"/>
    <property type="evidence" value="ECO:0007669"/>
    <property type="project" value="TreeGrafter"/>
</dbReference>
<dbReference type="Proteomes" id="UP001497623">
    <property type="component" value="Unassembled WGS sequence"/>
</dbReference>
<dbReference type="Gene3D" id="1.20.920.10">
    <property type="entry name" value="Bromodomain-like"/>
    <property type="match status" value="1"/>
</dbReference>
<dbReference type="Pfam" id="PF00439">
    <property type="entry name" value="Bromodomain"/>
    <property type="match status" value="1"/>
</dbReference>
<dbReference type="InterPro" id="IPR043508">
    <property type="entry name" value="Bromo_Brdt_I"/>
</dbReference>
<accession>A0AAV2QJL1</accession>
<dbReference type="PROSITE" id="PS50014">
    <property type="entry name" value="BROMODOMAIN_2"/>
    <property type="match status" value="1"/>
</dbReference>
<dbReference type="PROSITE" id="PS00633">
    <property type="entry name" value="BROMODOMAIN_1"/>
    <property type="match status" value="1"/>
</dbReference>
<feature type="non-terminal residue" evidence="5">
    <location>
        <position position="180"/>
    </location>
</feature>
<dbReference type="GO" id="GO:0006355">
    <property type="term" value="P:regulation of DNA-templated transcription"/>
    <property type="evidence" value="ECO:0007669"/>
    <property type="project" value="TreeGrafter"/>
</dbReference>